<dbReference type="Proteomes" id="UP001153642">
    <property type="component" value="Unassembled WGS sequence"/>
</dbReference>
<keyword evidence="2" id="KW-1185">Reference proteome</keyword>
<protein>
    <submittedName>
        <fullName evidence="1">DUF6157 family protein</fullName>
    </submittedName>
</protein>
<dbReference type="InterPro" id="IPR046155">
    <property type="entry name" value="DUF6157"/>
</dbReference>
<accession>A0ABT6FQP9</accession>
<organism evidence="1 2">
    <name type="scientific">Galbibacter pacificus</name>
    <dbReference type="NCBI Taxonomy" id="2996052"/>
    <lineage>
        <taxon>Bacteria</taxon>
        <taxon>Pseudomonadati</taxon>
        <taxon>Bacteroidota</taxon>
        <taxon>Flavobacteriia</taxon>
        <taxon>Flavobacteriales</taxon>
        <taxon>Flavobacteriaceae</taxon>
        <taxon>Galbibacter</taxon>
    </lineage>
</organism>
<evidence type="ECO:0000313" key="1">
    <source>
        <dbReference type="EMBL" id="MDG3585550.1"/>
    </source>
</evidence>
<name>A0ABT6FQP9_9FLAO</name>
<proteinExistence type="predicted"/>
<evidence type="ECO:0000313" key="2">
    <source>
        <dbReference type="Proteomes" id="UP001153642"/>
    </source>
</evidence>
<comment type="caution">
    <text evidence="1">The sequence shown here is derived from an EMBL/GenBank/DDBJ whole genome shotgun (WGS) entry which is preliminary data.</text>
</comment>
<gene>
    <name evidence="1" type="ORF">OSR52_06680</name>
</gene>
<dbReference type="RefSeq" id="WP_277899186.1">
    <property type="nucleotide sequence ID" value="NZ_JAPMUA010000002.1"/>
</dbReference>
<reference evidence="1" key="1">
    <citation type="submission" date="2022-11" db="EMBL/GenBank/DDBJ databases">
        <title>High-quality draft genome sequence of Galbibacter sp. strain CMA-7.</title>
        <authorList>
            <person name="Wei L."/>
            <person name="Dong C."/>
            <person name="Shao Z."/>
        </authorList>
    </citation>
    <scope>NUCLEOTIDE SEQUENCE</scope>
    <source>
        <strain evidence="1">CMA-7</strain>
    </source>
</reference>
<sequence length="138" mass="15856">MKLHTTNSKNTFIAVADDCPLEMAEVPPRREGKKSVANYQFDVLYDHPYEYTSDDVLFFVYATRNAIPKDKWEKERLKFFSKGQPCFRASPLTKRYGWGIHSDNNGKIAIYGIGTKEYANFIEDASVTKTKAMRSKKA</sequence>
<dbReference type="EMBL" id="JAPMUA010000002">
    <property type="protein sequence ID" value="MDG3585550.1"/>
    <property type="molecule type" value="Genomic_DNA"/>
</dbReference>
<dbReference type="Pfam" id="PF19654">
    <property type="entry name" value="DUF6157"/>
    <property type="match status" value="1"/>
</dbReference>